<organism evidence="1 2">
    <name type="scientific">Ancylostoma ceylanicum</name>
    <dbReference type="NCBI Taxonomy" id="53326"/>
    <lineage>
        <taxon>Eukaryota</taxon>
        <taxon>Metazoa</taxon>
        <taxon>Ecdysozoa</taxon>
        <taxon>Nematoda</taxon>
        <taxon>Chromadorea</taxon>
        <taxon>Rhabditida</taxon>
        <taxon>Rhabditina</taxon>
        <taxon>Rhabditomorpha</taxon>
        <taxon>Strongyloidea</taxon>
        <taxon>Ancylostomatidae</taxon>
        <taxon>Ancylostomatinae</taxon>
        <taxon>Ancylostoma</taxon>
    </lineage>
</organism>
<keyword evidence="2" id="KW-1185">Reference proteome</keyword>
<reference evidence="2" key="1">
    <citation type="journal article" date="2015" name="Nat. Genet.">
        <title>The genome and transcriptome of the zoonotic hookworm Ancylostoma ceylanicum identify infection-specific gene families.</title>
        <authorList>
            <person name="Schwarz E.M."/>
            <person name="Hu Y."/>
            <person name="Antoshechkin I."/>
            <person name="Miller M.M."/>
            <person name="Sternberg P.W."/>
            <person name="Aroian R.V."/>
        </authorList>
    </citation>
    <scope>NUCLEOTIDE SEQUENCE</scope>
    <source>
        <strain evidence="2">HY135</strain>
    </source>
</reference>
<evidence type="ECO:0000313" key="2">
    <source>
        <dbReference type="Proteomes" id="UP000024635"/>
    </source>
</evidence>
<dbReference type="EMBL" id="JARK01001489">
    <property type="protein sequence ID" value="EYB96105.1"/>
    <property type="molecule type" value="Genomic_DNA"/>
</dbReference>
<dbReference type="AlphaFoldDB" id="A0A016T073"/>
<dbReference type="OrthoDB" id="5897178at2759"/>
<comment type="caution">
    <text evidence="1">The sequence shown here is derived from an EMBL/GenBank/DDBJ whole genome shotgun (WGS) entry which is preliminary data.</text>
</comment>
<evidence type="ECO:0000313" key="1">
    <source>
        <dbReference type="EMBL" id="EYB96105.1"/>
    </source>
</evidence>
<accession>A0A016T073</accession>
<protein>
    <submittedName>
        <fullName evidence="1">Uncharacterized protein</fullName>
    </submittedName>
</protein>
<dbReference type="Proteomes" id="UP000024635">
    <property type="component" value="Unassembled WGS sequence"/>
</dbReference>
<sequence>MLEQPQQFYDAEGRGHDMPMQQETIERRIADQMMPVNDLHTTLRNVRSTVLCEERAHQESNLKKSGCLNQHRLECDREAEEEGR</sequence>
<proteinExistence type="predicted"/>
<name>A0A016T073_9BILA</name>
<gene>
    <name evidence="1" type="primary">Acey_s0153.g2912</name>
    <name evidence="1" type="ORF">Y032_0153g2912</name>
</gene>